<evidence type="ECO:0000313" key="7">
    <source>
        <dbReference type="Proteomes" id="UP000198625"/>
    </source>
</evidence>
<evidence type="ECO:0000256" key="3">
    <source>
        <dbReference type="ARBA" id="ARBA00022989"/>
    </source>
</evidence>
<keyword evidence="2" id="KW-0812">Transmembrane</keyword>
<name>A0A1H3NZZ3_9FIRM</name>
<protein>
    <recommendedName>
        <fullName evidence="5">DUF1232 domain-containing protein</fullName>
    </recommendedName>
</protein>
<evidence type="ECO:0000256" key="4">
    <source>
        <dbReference type="ARBA" id="ARBA00023136"/>
    </source>
</evidence>
<evidence type="ECO:0000256" key="1">
    <source>
        <dbReference type="ARBA" id="ARBA00004127"/>
    </source>
</evidence>
<keyword evidence="3" id="KW-1133">Transmembrane helix</keyword>
<dbReference type="EMBL" id="FNQE01000012">
    <property type="protein sequence ID" value="SDY94388.1"/>
    <property type="molecule type" value="Genomic_DNA"/>
</dbReference>
<keyword evidence="7" id="KW-1185">Reference proteome</keyword>
<evidence type="ECO:0000313" key="6">
    <source>
        <dbReference type="EMBL" id="SDY94388.1"/>
    </source>
</evidence>
<dbReference type="Pfam" id="PF06803">
    <property type="entry name" value="DUF1232"/>
    <property type="match status" value="1"/>
</dbReference>
<dbReference type="Proteomes" id="UP000198625">
    <property type="component" value="Unassembled WGS sequence"/>
</dbReference>
<dbReference type="InterPro" id="IPR010652">
    <property type="entry name" value="DUF1232"/>
</dbReference>
<dbReference type="GO" id="GO:0012505">
    <property type="term" value="C:endomembrane system"/>
    <property type="evidence" value="ECO:0007669"/>
    <property type="project" value="UniProtKB-SubCell"/>
</dbReference>
<comment type="subcellular location">
    <subcellularLocation>
        <location evidence="1">Endomembrane system</location>
        <topology evidence="1">Multi-pass membrane protein</topology>
    </subcellularLocation>
</comment>
<feature type="domain" description="DUF1232" evidence="5">
    <location>
        <begin position="32"/>
        <end position="62"/>
    </location>
</feature>
<organism evidence="6 7">
    <name type="scientific">Proteiniborus ethanoligenes</name>
    <dbReference type="NCBI Taxonomy" id="415015"/>
    <lineage>
        <taxon>Bacteria</taxon>
        <taxon>Bacillati</taxon>
        <taxon>Bacillota</taxon>
        <taxon>Clostridia</taxon>
        <taxon>Eubacteriales</taxon>
        <taxon>Proteiniborus</taxon>
    </lineage>
</organism>
<evidence type="ECO:0000256" key="2">
    <source>
        <dbReference type="ARBA" id="ARBA00022692"/>
    </source>
</evidence>
<sequence>MKSIIILVPDLFYLLWKISLDPSLPQKYKGKVVYAILYFLSPIDIIPDALGAWALIDDAFVAITIINALINELDQEYIQQFWYGDPNVLSNLQALVKECDNLLVFIDKELIPRVLGKNDEPLIK</sequence>
<gene>
    <name evidence="6" type="ORF">SAMN05660462_01309</name>
</gene>
<keyword evidence="4" id="KW-0472">Membrane</keyword>
<reference evidence="6 7" key="1">
    <citation type="submission" date="2016-10" db="EMBL/GenBank/DDBJ databases">
        <authorList>
            <person name="de Groot N.N."/>
        </authorList>
    </citation>
    <scope>NUCLEOTIDE SEQUENCE [LARGE SCALE GENOMIC DNA]</scope>
    <source>
        <strain evidence="6 7">DSM 21650</strain>
    </source>
</reference>
<dbReference type="RefSeq" id="WP_176967898.1">
    <property type="nucleotide sequence ID" value="NZ_FNQE01000012.1"/>
</dbReference>
<accession>A0A1H3NZZ3</accession>
<dbReference type="AlphaFoldDB" id="A0A1H3NZZ3"/>
<proteinExistence type="predicted"/>
<evidence type="ECO:0000259" key="5">
    <source>
        <dbReference type="Pfam" id="PF06803"/>
    </source>
</evidence>